<dbReference type="Proteomes" id="UP000410049">
    <property type="component" value="Unassembled WGS sequence"/>
</dbReference>
<evidence type="ECO:0000256" key="5">
    <source>
        <dbReference type="ARBA" id="ARBA00022723"/>
    </source>
</evidence>
<evidence type="ECO:0000259" key="9">
    <source>
        <dbReference type="SMART" id="SM01011"/>
    </source>
</evidence>
<feature type="domain" description="Aminopeptidase P N-terminal" evidence="9">
    <location>
        <begin position="91"/>
        <end position="241"/>
    </location>
</feature>
<dbReference type="GO" id="GO:0005829">
    <property type="term" value="C:cytosol"/>
    <property type="evidence" value="ECO:0007669"/>
    <property type="project" value="TreeGrafter"/>
</dbReference>
<accession>A0A5M9ZI13</accession>
<dbReference type="Gene3D" id="3.40.350.10">
    <property type="entry name" value="Creatinase/prolidase N-terminal domain"/>
    <property type="match status" value="1"/>
</dbReference>
<comment type="caution">
    <text evidence="10">The sequence shown here is derived from an EMBL/GenBank/DDBJ whole genome shotgun (WGS) entry which is preliminary data.</text>
</comment>
<name>A0A5M9ZI13_9BIFI</name>
<evidence type="ECO:0000313" key="11">
    <source>
        <dbReference type="Proteomes" id="UP000410049"/>
    </source>
</evidence>
<dbReference type="Pfam" id="PF05195">
    <property type="entry name" value="AMP_N"/>
    <property type="match status" value="1"/>
</dbReference>
<evidence type="ECO:0000256" key="8">
    <source>
        <dbReference type="SAM" id="MobiDB-lite"/>
    </source>
</evidence>
<gene>
    <name evidence="10" type="ORF">EMO91_10000</name>
</gene>
<dbReference type="SUPFAM" id="SSF53092">
    <property type="entry name" value="Creatinase/prolidase N-terminal domain"/>
    <property type="match status" value="1"/>
</dbReference>
<dbReference type="EMBL" id="RZUH01000008">
    <property type="protein sequence ID" value="KAA8827099.1"/>
    <property type="molecule type" value="Genomic_DNA"/>
</dbReference>
<sequence>MSCARFRGGDITERVGRIFGRPDHKQKGHHMTSQESSAETLSVLRAAAAGNATEPERGKRAGGLRIKGAGFESEIGEHWGESPREEVRRSPLADDAAKHRDDFAASLPGERLVIPAGAIRFRTNDVTYNFRASTPFAHLTGLGGDIEPGPVLVIDPVVREDGAVGHRDTLYVAPPIGHDDRRFYADAMHGEFWVGPAPTLADFETMTGIETRDIAELKEAVARNAGADGLRVRVFRGADPAVEALVDAVREESGLGGKTANLPLDLVLEEREDELRIIKTPAEIEQIRQAIRATERGFERVADIISLAPKVKRGERLIEGVFTGSCRMEGNDVSFETVVGSGRRSTFLHYMINNHPVSDGDVVVLDAGAESQYLYAADVTRTLPVNGHYSPAQRRVAQAVLDASNAAIAAANKPGARYRDLMAAAMASVAHSLEDMGILPVSAEESLKPDGQQHCRWLYHGTGHHLGLDCHDAQHARDEYYPDAELKPGMVFTMEPGLYFHDNDLLVPEEYRGIGVRLEDDLLVTDSGEVVILSDGVPRSTEGIEAWMAMHSPDRYIADLTGYDPSLAN</sequence>
<dbReference type="PANTHER" id="PTHR43226:SF4">
    <property type="entry name" value="XAA-PRO AMINOPEPTIDASE 3"/>
    <property type="match status" value="1"/>
</dbReference>
<dbReference type="Pfam" id="PF00557">
    <property type="entry name" value="Peptidase_M24"/>
    <property type="match status" value="1"/>
</dbReference>
<protein>
    <recommendedName>
        <fullName evidence="4">Xaa-Pro aminopeptidase</fullName>
        <ecNumber evidence="4">3.4.11.9</ecNumber>
    </recommendedName>
</protein>
<feature type="region of interest" description="Disordered" evidence="8">
    <location>
        <begin position="14"/>
        <end position="38"/>
    </location>
</feature>
<dbReference type="InterPro" id="IPR007865">
    <property type="entry name" value="Aminopep_P_N"/>
</dbReference>
<keyword evidence="6" id="KW-0378">Hydrolase</keyword>
<comment type="catalytic activity">
    <reaction evidence="1">
        <text>Release of any N-terminal amino acid, including proline, that is linked to proline, even from a dipeptide or tripeptide.</text>
        <dbReference type="EC" id="3.4.11.9"/>
    </reaction>
</comment>
<keyword evidence="7" id="KW-0464">Manganese</keyword>
<evidence type="ECO:0000256" key="3">
    <source>
        <dbReference type="ARBA" id="ARBA00008766"/>
    </source>
</evidence>
<evidence type="ECO:0000256" key="7">
    <source>
        <dbReference type="ARBA" id="ARBA00023211"/>
    </source>
</evidence>
<organism evidence="10 11">
    <name type="scientific">Bifidobacterium myosotis</name>
    <dbReference type="NCBI Taxonomy" id="1630166"/>
    <lineage>
        <taxon>Bacteria</taxon>
        <taxon>Bacillati</taxon>
        <taxon>Actinomycetota</taxon>
        <taxon>Actinomycetes</taxon>
        <taxon>Bifidobacteriales</taxon>
        <taxon>Bifidobacteriaceae</taxon>
        <taxon>Bifidobacterium</taxon>
    </lineage>
</organism>
<evidence type="ECO:0000256" key="2">
    <source>
        <dbReference type="ARBA" id="ARBA00001936"/>
    </source>
</evidence>
<dbReference type="EC" id="3.4.11.9" evidence="4"/>
<dbReference type="InterPro" id="IPR029149">
    <property type="entry name" value="Creatin/AminoP/Spt16_N"/>
</dbReference>
<dbReference type="SMART" id="SM01011">
    <property type="entry name" value="AMP_N"/>
    <property type="match status" value="1"/>
</dbReference>
<comment type="similarity">
    <text evidence="3">Belongs to the peptidase M24B family.</text>
</comment>
<proteinExistence type="inferred from homology"/>
<dbReference type="InterPro" id="IPR052433">
    <property type="entry name" value="X-Pro_dipept-like"/>
</dbReference>
<keyword evidence="5" id="KW-0479">Metal-binding</keyword>
<dbReference type="AlphaFoldDB" id="A0A5M9ZI13"/>
<dbReference type="InterPro" id="IPR036005">
    <property type="entry name" value="Creatinase/aminopeptidase-like"/>
</dbReference>
<dbReference type="GO" id="GO:0070006">
    <property type="term" value="F:metalloaminopeptidase activity"/>
    <property type="evidence" value="ECO:0007669"/>
    <property type="project" value="InterPro"/>
</dbReference>
<feature type="compositionally biased region" description="Basic and acidic residues" evidence="8">
    <location>
        <begin position="14"/>
        <end position="25"/>
    </location>
</feature>
<evidence type="ECO:0000256" key="1">
    <source>
        <dbReference type="ARBA" id="ARBA00001424"/>
    </source>
</evidence>
<dbReference type="GO" id="GO:0030145">
    <property type="term" value="F:manganese ion binding"/>
    <property type="evidence" value="ECO:0007669"/>
    <property type="project" value="InterPro"/>
</dbReference>
<evidence type="ECO:0000256" key="4">
    <source>
        <dbReference type="ARBA" id="ARBA00012574"/>
    </source>
</evidence>
<evidence type="ECO:0000313" key="10">
    <source>
        <dbReference type="EMBL" id="KAA8827099.1"/>
    </source>
</evidence>
<dbReference type="InterPro" id="IPR000994">
    <property type="entry name" value="Pept_M24"/>
</dbReference>
<dbReference type="PANTHER" id="PTHR43226">
    <property type="entry name" value="XAA-PRO AMINOPEPTIDASE 3"/>
    <property type="match status" value="1"/>
</dbReference>
<comment type="cofactor">
    <cofactor evidence="2">
        <name>Mn(2+)</name>
        <dbReference type="ChEBI" id="CHEBI:29035"/>
    </cofactor>
</comment>
<evidence type="ECO:0000256" key="6">
    <source>
        <dbReference type="ARBA" id="ARBA00022801"/>
    </source>
</evidence>
<dbReference type="GO" id="GO:0006508">
    <property type="term" value="P:proteolysis"/>
    <property type="evidence" value="ECO:0007669"/>
    <property type="project" value="TreeGrafter"/>
</dbReference>
<dbReference type="Gene3D" id="3.90.230.10">
    <property type="entry name" value="Creatinase/methionine aminopeptidase superfamily"/>
    <property type="match status" value="1"/>
</dbReference>
<dbReference type="SUPFAM" id="SSF55920">
    <property type="entry name" value="Creatinase/aminopeptidase"/>
    <property type="match status" value="1"/>
</dbReference>
<reference evidence="10 11" key="1">
    <citation type="journal article" date="2019" name="Syst. Appl. Microbiol.">
        <title>Characterization of Bifidobacterium species in feaces of the Egyptian fruit bat: Description of B. vespertilionis sp. nov. and B. rousetti sp. nov.</title>
        <authorList>
            <person name="Modesto M."/>
            <person name="Satti M."/>
            <person name="Watanabe K."/>
            <person name="Puglisi E."/>
            <person name="Morelli L."/>
            <person name="Huang C.-H."/>
            <person name="Liou J.-S."/>
            <person name="Miyashita M."/>
            <person name="Tamura T."/>
            <person name="Saito S."/>
            <person name="Mori K."/>
            <person name="Huang L."/>
            <person name="Sciavilla P."/>
            <person name="Sandri C."/>
            <person name="Spiezio C."/>
            <person name="Vitali F."/>
            <person name="Cavalieri D."/>
            <person name="Perpetuini G."/>
            <person name="Tofalo R."/>
            <person name="Bonetti A."/>
            <person name="Arita M."/>
            <person name="Mattarelli P."/>
        </authorList>
    </citation>
    <scope>NUCLEOTIDE SEQUENCE [LARGE SCALE GENOMIC DNA]</scope>
    <source>
        <strain evidence="10 11">RST17</strain>
    </source>
</reference>